<dbReference type="AlphaFoldDB" id="A0A1E5WBV3"/>
<reference evidence="1 2" key="1">
    <citation type="submission" date="2016-09" db="EMBL/GenBank/DDBJ databases">
        <title>The draft genome of Dichanthelium oligosanthes: A C3 panicoid grass species.</title>
        <authorList>
            <person name="Studer A.J."/>
            <person name="Schnable J.C."/>
            <person name="Brutnell T.P."/>
        </authorList>
    </citation>
    <scope>NUCLEOTIDE SEQUENCE [LARGE SCALE GENOMIC DNA]</scope>
    <source>
        <strain evidence="2">cv. Kellogg 1175</strain>
        <tissue evidence="1">Leaf</tissue>
    </source>
</reference>
<comment type="caution">
    <text evidence="1">The sequence shown here is derived from an EMBL/GenBank/DDBJ whole genome shotgun (WGS) entry which is preliminary data.</text>
</comment>
<dbReference type="EMBL" id="LWDX02013983">
    <property type="protein sequence ID" value="OEL34906.1"/>
    <property type="molecule type" value="Genomic_DNA"/>
</dbReference>
<evidence type="ECO:0000313" key="2">
    <source>
        <dbReference type="Proteomes" id="UP000095767"/>
    </source>
</evidence>
<protein>
    <submittedName>
        <fullName evidence="1">Uncharacterized protein</fullName>
    </submittedName>
</protein>
<dbReference type="Proteomes" id="UP000095767">
    <property type="component" value="Unassembled WGS sequence"/>
</dbReference>
<organism evidence="1 2">
    <name type="scientific">Dichanthelium oligosanthes</name>
    <dbReference type="NCBI Taxonomy" id="888268"/>
    <lineage>
        <taxon>Eukaryota</taxon>
        <taxon>Viridiplantae</taxon>
        <taxon>Streptophyta</taxon>
        <taxon>Embryophyta</taxon>
        <taxon>Tracheophyta</taxon>
        <taxon>Spermatophyta</taxon>
        <taxon>Magnoliopsida</taxon>
        <taxon>Liliopsida</taxon>
        <taxon>Poales</taxon>
        <taxon>Poaceae</taxon>
        <taxon>PACMAD clade</taxon>
        <taxon>Panicoideae</taxon>
        <taxon>Panicodae</taxon>
        <taxon>Paniceae</taxon>
        <taxon>Dichantheliinae</taxon>
        <taxon>Dichanthelium</taxon>
    </lineage>
</organism>
<sequence length="44" mass="4980">MACCRVIFPEDEKTIDVRKVVMIARLLKNAVPKGEKCGSKYLIL</sequence>
<proteinExistence type="predicted"/>
<evidence type="ECO:0000313" key="1">
    <source>
        <dbReference type="EMBL" id="OEL34906.1"/>
    </source>
</evidence>
<dbReference type="OrthoDB" id="10409419at2759"/>
<accession>A0A1E5WBV3</accession>
<gene>
    <name evidence="1" type="ORF">BAE44_0004078</name>
</gene>
<keyword evidence="2" id="KW-1185">Reference proteome</keyword>
<name>A0A1E5WBV3_9POAL</name>